<reference evidence="20" key="2">
    <citation type="submission" date="2023-03" db="EMBL/GenBank/DDBJ databases">
        <authorList>
            <person name="Inwood S.N."/>
            <person name="Skelly J.G."/>
            <person name="Guhlin J."/>
            <person name="Harrop T.W.R."/>
            <person name="Goldson S.G."/>
            <person name="Dearden P.K."/>
        </authorList>
    </citation>
    <scope>NUCLEOTIDE SEQUENCE</scope>
    <source>
        <strain evidence="20">Lincoln</strain>
        <tissue evidence="20">Whole body</tissue>
    </source>
</reference>
<dbReference type="CDD" id="cd18788">
    <property type="entry name" value="SF2_C_XPD"/>
    <property type="match status" value="1"/>
</dbReference>
<dbReference type="Gene3D" id="1.20.1160.20">
    <property type="match status" value="1"/>
</dbReference>
<dbReference type="InterPro" id="IPR057498">
    <property type="entry name" value="Rtel1_ARCH"/>
</dbReference>
<dbReference type="Pfam" id="PF23109">
    <property type="entry name" value="ARCH_RTEL1"/>
    <property type="match status" value="1"/>
</dbReference>
<keyword evidence="4 17" id="KW-0547">Nucleotide-binding</keyword>
<dbReference type="Gene3D" id="3.40.50.300">
    <property type="entry name" value="P-loop containing nucleotide triphosphate hydrolases"/>
    <property type="match status" value="2"/>
</dbReference>
<evidence type="ECO:0000256" key="10">
    <source>
        <dbReference type="ARBA" id="ARBA00023014"/>
    </source>
</evidence>
<keyword evidence="5 17" id="KW-0227">DNA damage</keyword>
<evidence type="ECO:0000256" key="5">
    <source>
        <dbReference type="ARBA" id="ARBA00022763"/>
    </source>
</evidence>
<evidence type="ECO:0000256" key="6">
    <source>
        <dbReference type="ARBA" id="ARBA00022801"/>
    </source>
</evidence>
<feature type="region of interest" description="Disordered" evidence="18">
    <location>
        <begin position="878"/>
        <end position="898"/>
    </location>
</feature>
<comment type="subcellular location">
    <subcellularLocation>
        <location evidence="1 17">Nucleus</location>
    </subcellularLocation>
</comment>
<dbReference type="Pfam" id="PF23116">
    <property type="entry name" value="HHD_RTEL1"/>
    <property type="match status" value="1"/>
</dbReference>
<dbReference type="InterPro" id="IPR014013">
    <property type="entry name" value="Helic_SF1/SF2_ATP-bd_DinG/Rad3"/>
</dbReference>
<dbReference type="GO" id="GO:0006310">
    <property type="term" value="P:DNA recombination"/>
    <property type="evidence" value="ECO:0007669"/>
    <property type="project" value="InterPro"/>
</dbReference>
<dbReference type="InterPro" id="IPR027417">
    <property type="entry name" value="P-loop_NTPase"/>
</dbReference>
<dbReference type="GO" id="GO:0070182">
    <property type="term" value="F:DNA polymerase binding"/>
    <property type="evidence" value="ECO:0007669"/>
    <property type="project" value="TreeGrafter"/>
</dbReference>
<dbReference type="GO" id="GO:0005524">
    <property type="term" value="F:ATP binding"/>
    <property type="evidence" value="ECO:0007669"/>
    <property type="project" value="UniProtKB-UniRule"/>
</dbReference>
<evidence type="ECO:0000256" key="2">
    <source>
        <dbReference type="ARBA" id="ARBA00022485"/>
    </source>
</evidence>
<evidence type="ECO:0000256" key="12">
    <source>
        <dbReference type="ARBA" id="ARBA00023204"/>
    </source>
</evidence>
<dbReference type="InterPro" id="IPR006554">
    <property type="entry name" value="Helicase-like_DEXD_c2"/>
</dbReference>
<dbReference type="GO" id="GO:0045910">
    <property type="term" value="P:negative regulation of DNA recombination"/>
    <property type="evidence" value="ECO:0007669"/>
    <property type="project" value="TreeGrafter"/>
</dbReference>
<dbReference type="GO" id="GO:0006260">
    <property type="term" value="P:DNA replication"/>
    <property type="evidence" value="ECO:0007669"/>
    <property type="project" value="InterPro"/>
</dbReference>
<sequence length="983" mass="111450">MSDININGIIVNFPFEPYEVQKIYMSKVIECLQNKKHGVLESPTGTGKTLCLLCSSLSWLTAKKAQLQAQALIGAMEVPNFGGKFFEKLKNELDTAAGASGSINQNAMFGWASPKIIYASRTHTQLTQVMQELKRTSYKHLKVAVIGSRDQLCIHPEVSKEQNSADKIHLCQSKVRSRTCMYYNNVELRKDDPIFREEICDIEDLVKAGNKVKCCPYFLARELKQNADITFMPYNYLLDPKTRRSQGVDLQNQVILLDEAHNVEKTCEDAASLQISSTDIALCIDEITSVMKTMAEEETNNEIDFNFDSSNDVQKDFTPEDLCILKSIFLAFEKVIDDIILKKNDGETFPGGYIFELMEKAEITHGKESHVIEKLDKIILWLSTTSTSPFARNGRALQKFSDFLRTVFSSGCGLSVMKHRERVKDCYKVYVSSEDNSKNPKNSGWSSKNVTKKSEGKVISYWCFSPGFGMRQIVELGVHSIILTSGTLSPLQPFIAELGIPIEVQLENPHIVKPDQVCVGILSQGPDGHQLNSSYNTRNDPKYISTLGRTIYNFSCLIPDGLLVFFPSYPIMKKCHDDWQSTGLWSTITQKKPIYVESQSKDGFSNVMNEFYKKIQDPTARGAIFLAVCRGKVSEGLDFADANGRAVLITGLPYPPMMDPRVLLKQRYLDEMRLKDKQTLSGQQWYQLEASRAVNQAVGRIIRHINDYGAIILCDCRFNNANFKQHLSAWLRPCVKNFSNFGMVTKQLRDFFKNAEKLPQPKKRFYEMSISAIGASFGNNTKQLDSSSLKKEEQINVVESFDVNSYKIMSQKDKHGEKIISSEIDCTNRSAINLVTSKVKGTWSETTWKATKEIDDESIAKKRKLKVQPMEINYNAAESSSANIDSNKHNQDKKSLKSQSKKEIGELYLKSVKRALSKEDFQIFARLVEIYKKNGDIEELLKTLEKLFPIASSFRHLFLGFKTFLKKQHIADFESYVNGFENK</sequence>
<evidence type="ECO:0000256" key="13">
    <source>
        <dbReference type="ARBA" id="ARBA00023235"/>
    </source>
</evidence>
<dbReference type="InterPro" id="IPR013020">
    <property type="entry name" value="Rad3/Chl1-like"/>
</dbReference>
<feature type="binding site" evidence="17">
    <location>
        <position position="215"/>
    </location>
    <ligand>
        <name>[4Fe-4S] cluster</name>
        <dbReference type="ChEBI" id="CHEBI:49883"/>
    </ligand>
</feature>
<comment type="caution">
    <text evidence="20">The sequence shown here is derived from an EMBL/GenBank/DDBJ whole genome shotgun (WGS) entry which is preliminary data.</text>
</comment>
<gene>
    <name evidence="20" type="ORF">PV327_006620</name>
</gene>
<keyword evidence="11 17" id="KW-0238">DNA-binding</keyword>
<dbReference type="PROSITE" id="PS51193">
    <property type="entry name" value="HELICASE_ATP_BIND_2"/>
    <property type="match status" value="1"/>
</dbReference>
<dbReference type="Pfam" id="PF13307">
    <property type="entry name" value="Helicase_C_2"/>
    <property type="match status" value="1"/>
</dbReference>
<dbReference type="GO" id="GO:0016818">
    <property type="term" value="F:hydrolase activity, acting on acid anhydrides, in phosphorus-containing anhydrides"/>
    <property type="evidence" value="ECO:0007669"/>
    <property type="project" value="InterPro"/>
</dbReference>
<evidence type="ECO:0000256" key="18">
    <source>
        <dbReference type="SAM" id="MobiDB-lite"/>
    </source>
</evidence>
<feature type="domain" description="Helicase ATP-binding" evidence="19">
    <location>
        <begin position="7"/>
        <end position="324"/>
    </location>
</feature>
<evidence type="ECO:0000259" key="19">
    <source>
        <dbReference type="PROSITE" id="PS51193"/>
    </source>
</evidence>
<keyword evidence="2 17" id="KW-0004">4Fe-4S</keyword>
<comment type="similarity">
    <text evidence="17">Belongs to the helicase family. RAD3/XPD subfamily.</text>
</comment>
<keyword evidence="6 17" id="KW-0378">Hydrolase</keyword>
<evidence type="ECO:0000256" key="7">
    <source>
        <dbReference type="ARBA" id="ARBA00022806"/>
    </source>
</evidence>
<keyword evidence="9 17" id="KW-0408">Iron</keyword>
<keyword evidence="7 17" id="KW-0347">Helicase</keyword>
<accession>A0AA39KIQ2</accession>
<dbReference type="GO" id="GO:0005634">
    <property type="term" value="C:nucleus"/>
    <property type="evidence" value="ECO:0007669"/>
    <property type="project" value="UniProtKB-SubCell"/>
</dbReference>
<dbReference type="InterPro" id="IPR045028">
    <property type="entry name" value="DinG/Rad3-like"/>
</dbReference>
<dbReference type="AlphaFoldDB" id="A0AA39KIQ2"/>
<keyword evidence="14 17" id="KW-0539">Nucleus</keyword>
<dbReference type="HAMAP" id="MF_03065">
    <property type="entry name" value="RTEL1"/>
    <property type="match status" value="1"/>
</dbReference>
<keyword evidence="8 17" id="KW-0067">ATP-binding</keyword>
<dbReference type="FunFam" id="3.40.50.300:FF:000691">
    <property type="entry name" value="Regulator of telomere elongation helicase 1"/>
    <property type="match status" value="1"/>
</dbReference>
<evidence type="ECO:0000256" key="11">
    <source>
        <dbReference type="ARBA" id="ARBA00023125"/>
    </source>
</evidence>
<reference evidence="20" key="1">
    <citation type="journal article" date="2023" name="bioRxiv">
        <title>Scaffold-level genome assemblies of two parasitoid biocontrol wasps reveal the parthenogenesis mechanism and an associated novel virus.</title>
        <authorList>
            <person name="Inwood S."/>
            <person name="Skelly J."/>
            <person name="Guhlin J."/>
            <person name="Harrop T."/>
            <person name="Goldson S."/>
            <person name="Dearden P."/>
        </authorList>
    </citation>
    <scope>NUCLEOTIDE SEQUENCE</scope>
    <source>
        <strain evidence="20">Lincoln</strain>
        <tissue evidence="20">Whole body</tissue>
    </source>
</reference>
<comment type="function">
    <text evidence="17">A probable ATP-dependent DNA helicase implicated in DNA repair and the maintenance of genomic stability. Acts as an anti-recombinase to counteract toxic recombination and limit crossover during meiosis. Regulates meiotic recombination and crossover homeostasis by physically dissociating strand invasion events and thereby promotes noncrossover repair by meiotic synthesis dependent strand annealing (SDSA) as well as disassembly of D loop recombination intermediates.</text>
</comment>
<dbReference type="InterPro" id="IPR006555">
    <property type="entry name" value="ATP-dep_Helicase_C"/>
</dbReference>
<dbReference type="CDD" id="cd17970">
    <property type="entry name" value="DEAHc_FancJ"/>
    <property type="match status" value="1"/>
</dbReference>
<evidence type="ECO:0000256" key="17">
    <source>
        <dbReference type="HAMAP-Rule" id="MF_03065"/>
    </source>
</evidence>
<dbReference type="GO" id="GO:0006281">
    <property type="term" value="P:DNA repair"/>
    <property type="evidence" value="ECO:0007669"/>
    <property type="project" value="UniProtKB-UniRule"/>
</dbReference>
<dbReference type="NCBIfam" id="TIGR00604">
    <property type="entry name" value="rad3"/>
    <property type="match status" value="1"/>
</dbReference>
<feature type="compositionally biased region" description="Basic and acidic residues" evidence="18">
    <location>
        <begin position="886"/>
        <end position="898"/>
    </location>
</feature>
<keyword evidence="3 17" id="KW-0479">Metal-binding</keyword>
<feature type="binding site" evidence="17">
    <location>
        <position position="153"/>
    </location>
    <ligand>
        <name>[4Fe-4S] cluster</name>
        <dbReference type="ChEBI" id="CHEBI:49883"/>
    </ligand>
</feature>
<evidence type="ECO:0000256" key="3">
    <source>
        <dbReference type="ARBA" id="ARBA00022723"/>
    </source>
</evidence>
<evidence type="ECO:0000256" key="8">
    <source>
        <dbReference type="ARBA" id="ARBA00022840"/>
    </source>
</evidence>
<dbReference type="InterPro" id="IPR030845">
    <property type="entry name" value="RTEL1"/>
</dbReference>
<keyword evidence="21" id="KW-1185">Reference proteome</keyword>
<dbReference type="EC" id="5.6.2.-" evidence="17"/>
<name>A0AA39KIQ2_MICHY</name>
<evidence type="ECO:0000256" key="15">
    <source>
        <dbReference type="ARBA" id="ARBA00049360"/>
    </source>
</evidence>
<dbReference type="GO" id="GO:0003677">
    <property type="term" value="F:DNA binding"/>
    <property type="evidence" value="ECO:0007669"/>
    <property type="project" value="UniProtKB-UniRule"/>
</dbReference>
<evidence type="ECO:0000256" key="14">
    <source>
        <dbReference type="ARBA" id="ARBA00023242"/>
    </source>
</evidence>
<dbReference type="GO" id="GO:0051539">
    <property type="term" value="F:4 iron, 4 sulfur cluster binding"/>
    <property type="evidence" value="ECO:0007669"/>
    <property type="project" value="UniProtKB-UniRule"/>
</dbReference>
<dbReference type="GO" id="GO:1904430">
    <property type="term" value="P:negative regulation of t-circle formation"/>
    <property type="evidence" value="ECO:0007669"/>
    <property type="project" value="TreeGrafter"/>
</dbReference>
<keyword evidence="10 17" id="KW-0411">Iron-sulfur</keyword>
<dbReference type="Proteomes" id="UP001168972">
    <property type="component" value="Unassembled WGS sequence"/>
</dbReference>
<dbReference type="Pfam" id="PF06733">
    <property type="entry name" value="DEAD_2"/>
    <property type="match status" value="1"/>
</dbReference>
<dbReference type="SUPFAM" id="SSF52540">
    <property type="entry name" value="P-loop containing nucleoside triphosphate hydrolases"/>
    <property type="match status" value="2"/>
</dbReference>
<dbReference type="EMBL" id="JAQQBR010001833">
    <property type="protein sequence ID" value="KAK0162881.1"/>
    <property type="molecule type" value="Genomic_DNA"/>
</dbReference>
<protein>
    <recommendedName>
        <fullName evidence="16 17">Regulator of telomere elongation helicase 1 homolog</fullName>
        <ecNumber evidence="17">5.6.2.-</ecNumber>
    </recommendedName>
</protein>
<evidence type="ECO:0000256" key="1">
    <source>
        <dbReference type="ARBA" id="ARBA00004123"/>
    </source>
</evidence>
<dbReference type="GO" id="GO:0046872">
    <property type="term" value="F:metal ion binding"/>
    <property type="evidence" value="ECO:0007669"/>
    <property type="project" value="UniProtKB-UniRule"/>
</dbReference>
<feature type="binding site" evidence="17">
    <location>
        <position position="171"/>
    </location>
    <ligand>
        <name>[4Fe-4S] cluster</name>
        <dbReference type="ChEBI" id="CHEBI:49883"/>
    </ligand>
</feature>
<keyword evidence="13 17" id="KW-0413">Isomerase</keyword>
<evidence type="ECO:0000256" key="16">
    <source>
        <dbReference type="ARBA" id="ARBA00073810"/>
    </source>
</evidence>
<keyword evidence="12 17" id="KW-0234">DNA repair</keyword>
<proteinExistence type="inferred from homology"/>
<dbReference type="GO" id="GO:0090657">
    <property type="term" value="P:telomeric loop disassembly"/>
    <property type="evidence" value="ECO:0007669"/>
    <property type="project" value="TreeGrafter"/>
</dbReference>
<dbReference type="GO" id="GO:0010569">
    <property type="term" value="P:regulation of double-strand break repair via homologous recombination"/>
    <property type="evidence" value="ECO:0007669"/>
    <property type="project" value="UniProtKB-UniRule"/>
</dbReference>
<feature type="binding site" evidence="17">
    <location>
        <position position="180"/>
    </location>
    <ligand>
        <name>[4Fe-4S] cluster</name>
        <dbReference type="ChEBI" id="CHEBI:49883"/>
    </ligand>
</feature>
<dbReference type="InterPro" id="IPR010614">
    <property type="entry name" value="RAD3-like_helicase_DEAD"/>
</dbReference>
<dbReference type="GO" id="GO:0003678">
    <property type="term" value="F:DNA helicase activity"/>
    <property type="evidence" value="ECO:0007669"/>
    <property type="project" value="UniProtKB-UniRule"/>
</dbReference>
<evidence type="ECO:0000256" key="9">
    <source>
        <dbReference type="ARBA" id="ARBA00023004"/>
    </source>
</evidence>
<comment type="catalytic activity">
    <reaction evidence="15 17">
        <text>ATP + H2O = ADP + phosphate + H(+)</text>
        <dbReference type="Rhea" id="RHEA:13065"/>
        <dbReference type="ChEBI" id="CHEBI:15377"/>
        <dbReference type="ChEBI" id="CHEBI:15378"/>
        <dbReference type="ChEBI" id="CHEBI:30616"/>
        <dbReference type="ChEBI" id="CHEBI:43474"/>
        <dbReference type="ChEBI" id="CHEBI:456216"/>
    </reaction>
</comment>
<evidence type="ECO:0000313" key="20">
    <source>
        <dbReference type="EMBL" id="KAK0162881.1"/>
    </source>
</evidence>
<evidence type="ECO:0000313" key="21">
    <source>
        <dbReference type="Proteomes" id="UP001168972"/>
    </source>
</evidence>
<organism evidence="20 21">
    <name type="scientific">Microctonus hyperodae</name>
    <name type="common">Parasitoid wasp</name>
    <dbReference type="NCBI Taxonomy" id="165561"/>
    <lineage>
        <taxon>Eukaryota</taxon>
        <taxon>Metazoa</taxon>
        <taxon>Ecdysozoa</taxon>
        <taxon>Arthropoda</taxon>
        <taxon>Hexapoda</taxon>
        <taxon>Insecta</taxon>
        <taxon>Pterygota</taxon>
        <taxon>Neoptera</taxon>
        <taxon>Endopterygota</taxon>
        <taxon>Hymenoptera</taxon>
        <taxon>Apocrita</taxon>
        <taxon>Ichneumonoidea</taxon>
        <taxon>Braconidae</taxon>
        <taxon>Euphorinae</taxon>
        <taxon>Microctonus</taxon>
    </lineage>
</organism>
<dbReference type="PANTHER" id="PTHR11472">
    <property type="entry name" value="DNA REPAIR DEAD HELICASE RAD3/XP-D SUBFAMILY MEMBER"/>
    <property type="match status" value="1"/>
</dbReference>
<dbReference type="SMART" id="SM00491">
    <property type="entry name" value="HELICc2"/>
    <property type="match status" value="1"/>
</dbReference>
<evidence type="ECO:0000256" key="4">
    <source>
        <dbReference type="ARBA" id="ARBA00022741"/>
    </source>
</evidence>
<dbReference type="FunFam" id="3.40.50.300:FF:000431">
    <property type="entry name" value="Regulator of telomere elongation helicase 1"/>
    <property type="match status" value="1"/>
</dbReference>
<dbReference type="PANTHER" id="PTHR11472:SF34">
    <property type="entry name" value="REGULATOR OF TELOMERE ELONGATION HELICASE 1"/>
    <property type="match status" value="1"/>
</dbReference>
<dbReference type="SMART" id="SM00488">
    <property type="entry name" value="DEXDc2"/>
    <property type="match status" value="1"/>
</dbReference>